<name>A0A0G3HG47_9CORY</name>
<dbReference type="OrthoDB" id="145933at2"/>
<dbReference type="Gene3D" id="3.40.50.300">
    <property type="entry name" value="P-loop containing nucleotide triphosphate hydrolases"/>
    <property type="match status" value="1"/>
</dbReference>
<gene>
    <name evidence="1" type="ORF">CUTER_04615</name>
</gene>
<reference evidence="2" key="2">
    <citation type="submission" date="2015-05" db="EMBL/GenBank/DDBJ databases">
        <title>Complete genome sequence of Corynebacterium uterequi DSM 45634, isolated from the uterus of a maiden mare.</title>
        <authorList>
            <person name="Ruckert C."/>
            <person name="Albersmeier A."/>
            <person name="Winkler A."/>
            <person name="Tauch A."/>
        </authorList>
    </citation>
    <scope>NUCLEOTIDE SEQUENCE [LARGE SCALE GENOMIC DNA]</scope>
    <source>
        <strain evidence="2">DSM 45634</strain>
    </source>
</reference>
<dbReference type="STRING" id="1072256.CUTER_04615"/>
<accession>A0A0G3HG47</accession>
<dbReference type="Proteomes" id="UP000035548">
    <property type="component" value="Chromosome"/>
</dbReference>
<protein>
    <submittedName>
        <fullName evidence="1">Molybdopterin-guanine dinucleotide biosynthesis protein</fullName>
    </submittedName>
</protein>
<evidence type="ECO:0000313" key="2">
    <source>
        <dbReference type="Proteomes" id="UP000035548"/>
    </source>
</evidence>
<keyword evidence="2" id="KW-1185">Reference proteome</keyword>
<sequence>MTMTMDAPLNEAATGPRRTLPLPGRIQFSYNTRFTSAKVAANPQAYHLVAGEDVVPTPGDIVIAKVTEIRNHRRVETEVSRKAILYREALVALAYGNRYAADQFLAHVPDSLENCHLVAAGGIAGTVTEVHSKLAGPTSIEPLGLLATDDGVVNLIQDAPLKNLPVGEVAFERPEVRAILGTSMNSGKSTVMSCTVNGLTKSGLKVGAGKITGTGAGNDRMHYFDAGAHEVVDFTDFGYGTTFKLDFEAIRALTLNMIEVLGRNNDIVLVEIADGVYQEETARLLRDELFHSSVDTVAFAAVDALGARAGVHELLDAGLNVSCASGVLTSSPLATAEAAAVLRPVGVPVIGTFELTQPEVATGIGVRVG</sequence>
<dbReference type="EMBL" id="CP011546">
    <property type="protein sequence ID" value="AKK10928.1"/>
    <property type="molecule type" value="Genomic_DNA"/>
</dbReference>
<dbReference type="InterPro" id="IPR027417">
    <property type="entry name" value="P-loop_NTPase"/>
</dbReference>
<evidence type="ECO:0000313" key="1">
    <source>
        <dbReference type="EMBL" id="AKK10928.1"/>
    </source>
</evidence>
<proteinExistence type="predicted"/>
<reference evidence="1 2" key="1">
    <citation type="journal article" date="2015" name="Genome Announc.">
        <title>Virulence Factor Genes Detected in the Complete Genome Sequence of Corynebacterium uterequi DSM 45634, Isolated from the Uterus of a Maiden Mare.</title>
        <authorList>
            <person name="Ruckert C."/>
            <person name="Kriete M."/>
            <person name="Jaenicke S."/>
            <person name="Winkler A."/>
            <person name="Tauch A."/>
        </authorList>
    </citation>
    <scope>NUCLEOTIDE SEQUENCE [LARGE SCALE GENOMIC DNA]</scope>
    <source>
        <strain evidence="1 2">DSM 45634</strain>
    </source>
</reference>
<dbReference type="RefSeq" id="WP_047259421.1">
    <property type="nucleotide sequence ID" value="NZ_CP011546.1"/>
</dbReference>
<dbReference type="PATRIC" id="fig|1072256.5.peg.917"/>
<dbReference type="KEGG" id="cut:CUTER_04615"/>
<dbReference type="AlphaFoldDB" id="A0A0G3HG47"/>
<organism evidence="1 2">
    <name type="scientific">Corynebacterium uterequi</name>
    <dbReference type="NCBI Taxonomy" id="1072256"/>
    <lineage>
        <taxon>Bacteria</taxon>
        <taxon>Bacillati</taxon>
        <taxon>Actinomycetota</taxon>
        <taxon>Actinomycetes</taxon>
        <taxon>Mycobacteriales</taxon>
        <taxon>Corynebacteriaceae</taxon>
        <taxon>Corynebacterium</taxon>
    </lineage>
</organism>